<dbReference type="eggNOG" id="COG2197">
    <property type="taxonomic scope" value="Bacteria"/>
</dbReference>
<dbReference type="InterPro" id="IPR011990">
    <property type="entry name" value="TPR-like_helical_dom_sf"/>
</dbReference>
<protein>
    <submittedName>
        <fullName evidence="2">Predicted ATPase</fullName>
    </submittedName>
</protein>
<keyword evidence="3" id="KW-1185">Reference proteome</keyword>
<dbReference type="RefSeq" id="WP_231950661.1">
    <property type="nucleotide sequence ID" value="NZ_JOEF01000049.1"/>
</dbReference>
<organism evidence="2 3">
    <name type="scientific">Allokutzneria albata</name>
    <name type="common">Kibdelosporangium albatum</name>
    <dbReference type="NCBI Taxonomy" id="211114"/>
    <lineage>
        <taxon>Bacteria</taxon>
        <taxon>Bacillati</taxon>
        <taxon>Actinomycetota</taxon>
        <taxon>Actinomycetes</taxon>
        <taxon>Pseudonocardiales</taxon>
        <taxon>Pseudonocardiaceae</taxon>
        <taxon>Allokutzneria</taxon>
    </lineage>
</organism>
<dbReference type="Gene3D" id="3.40.50.300">
    <property type="entry name" value="P-loop containing nucleotide triphosphate hydrolases"/>
    <property type="match status" value="1"/>
</dbReference>
<dbReference type="Pfam" id="PF00196">
    <property type="entry name" value="GerE"/>
    <property type="match status" value="1"/>
</dbReference>
<gene>
    <name evidence="2" type="ORF">SAMN04489726_1403</name>
</gene>
<dbReference type="AlphaFoldDB" id="A0A1G9SVC1"/>
<reference evidence="2 3" key="1">
    <citation type="submission" date="2016-10" db="EMBL/GenBank/DDBJ databases">
        <authorList>
            <person name="de Groot N.N."/>
        </authorList>
    </citation>
    <scope>NUCLEOTIDE SEQUENCE [LARGE SCALE GENOMIC DNA]</scope>
    <source>
        <strain evidence="2 3">DSM 44149</strain>
    </source>
</reference>
<dbReference type="Gene3D" id="1.10.10.10">
    <property type="entry name" value="Winged helix-like DNA-binding domain superfamily/Winged helix DNA-binding domain"/>
    <property type="match status" value="1"/>
</dbReference>
<dbReference type="EMBL" id="LT629701">
    <property type="protein sequence ID" value="SDM39370.1"/>
    <property type="molecule type" value="Genomic_DNA"/>
</dbReference>
<dbReference type="STRING" id="211114.SAMN04489726_1403"/>
<proteinExistence type="predicted"/>
<dbReference type="GO" id="GO:0006355">
    <property type="term" value="P:regulation of DNA-templated transcription"/>
    <property type="evidence" value="ECO:0007669"/>
    <property type="project" value="InterPro"/>
</dbReference>
<dbReference type="InterPro" id="IPR000792">
    <property type="entry name" value="Tscrpt_reg_LuxR_C"/>
</dbReference>
<dbReference type="PROSITE" id="PS50043">
    <property type="entry name" value="HTH_LUXR_2"/>
    <property type="match status" value="1"/>
</dbReference>
<evidence type="ECO:0000313" key="3">
    <source>
        <dbReference type="Proteomes" id="UP000183376"/>
    </source>
</evidence>
<dbReference type="PANTHER" id="PTHR47691:SF3">
    <property type="entry name" value="HTH-TYPE TRANSCRIPTIONAL REGULATOR RV0890C-RELATED"/>
    <property type="match status" value="1"/>
</dbReference>
<dbReference type="PRINTS" id="PR00038">
    <property type="entry name" value="HTHLUXR"/>
</dbReference>
<dbReference type="Gene3D" id="1.25.40.10">
    <property type="entry name" value="Tetratricopeptide repeat domain"/>
    <property type="match status" value="1"/>
</dbReference>
<dbReference type="InterPro" id="IPR036388">
    <property type="entry name" value="WH-like_DNA-bd_sf"/>
</dbReference>
<dbReference type="PANTHER" id="PTHR47691">
    <property type="entry name" value="REGULATOR-RELATED"/>
    <property type="match status" value="1"/>
</dbReference>
<dbReference type="GO" id="GO:0043531">
    <property type="term" value="F:ADP binding"/>
    <property type="evidence" value="ECO:0007669"/>
    <property type="project" value="InterPro"/>
</dbReference>
<accession>A0A1G9SVC1</accession>
<feature type="domain" description="HTH luxR-type" evidence="1">
    <location>
        <begin position="697"/>
        <end position="762"/>
    </location>
</feature>
<dbReference type="CDD" id="cd06170">
    <property type="entry name" value="LuxR_C_like"/>
    <property type="match status" value="1"/>
</dbReference>
<dbReference type="InterPro" id="IPR027417">
    <property type="entry name" value="P-loop_NTPase"/>
</dbReference>
<evidence type="ECO:0000259" key="1">
    <source>
        <dbReference type="PROSITE" id="PS50043"/>
    </source>
</evidence>
<evidence type="ECO:0000313" key="2">
    <source>
        <dbReference type="EMBL" id="SDM39370.1"/>
    </source>
</evidence>
<sequence length="769" mass="84270">MTRQAGVLPLEVSSFVDRRAERGELKRLLMVSRLVTVTGVGGVGKTRLALRVSSETRKGFADGVWWVELSALEDAGLLPHFVAEVLGLQDASLRPLEEVLADFVAARQMLLVLNTCEHLVDACAELVGRLLRAAPDLRVLATSRQPLGIIGEQVFATPPLAVRQRNRAEIADGVELFVERAQAVDPDFMLTEDNREAVVRLCRRLDGIPLAIELAAVRLRVLSAHGVLDRLGDRFRLLTGGSRVGPARHGTLQAAIAWSYELCTPAERLLWARVSTFAGTTDLCAIEEVCADDRLPAGDVLGLVVELVDKSILLREEPAGRGRYRLLDTLRAFGQEQLQRSGEHLELRRRHRDHYLRLAKRFEADWCGPDQVMWYRRLSQEHTNLRAALDFCLSNRAEHQAGLELAGALCEFWMAFGFVREGRHYLDRALALDLPPSPVLVTALWVCAWLAVAQGDFTAVEARLAQCRLHARQHGDTGTAGWIACVAGIGAMYRGDQPKAVALTGRAVELHRSRDVQCTGLTGALAAHAMALAFAGESDRAVAAAEECRAVCEQYGERWMRSYADYMRTLAELGRGEPATAEYYAREALRFKRQLGDSLGIAYALDALALAAAAGQAERSAQLLGIADRLWRTIGTPQAGSRDLRAARESCEHQARAALGDTAYQAAFDAGQAMDLDTAIAYALDENPPQPTEPSPQSVNWMPLTRREREVAGLIAQGLTNQQIATHLVIAKRTADTHVGHILTKLGFDTRAQIAAWVAAQSPTRAGKE</sequence>
<dbReference type="SUPFAM" id="SSF46894">
    <property type="entry name" value="C-terminal effector domain of the bipartite response regulators"/>
    <property type="match status" value="1"/>
</dbReference>
<dbReference type="eggNOG" id="COG3903">
    <property type="taxonomic scope" value="Bacteria"/>
</dbReference>
<dbReference type="SUPFAM" id="SSF52540">
    <property type="entry name" value="P-loop containing nucleoside triphosphate hydrolases"/>
    <property type="match status" value="1"/>
</dbReference>
<dbReference type="GO" id="GO:0003677">
    <property type="term" value="F:DNA binding"/>
    <property type="evidence" value="ECO:0007669"/>
    <property type="project" value="InterPro"/>
</dbReference>
<name>A0A1G9SVC1_ALLAB</name>
<dbReference type="Proteomes" id="UP000183376">
    <property type="component" value="Chromosome I"/>
</dbReference>
<dbReference type="SMART" id="SM00421">
    <property type="entry name" value="HTH_LUXR"/>
    <property type="match status" value="1"/>
</dbReference>
<dbReference type="InterPro" id="IPR016032">
    <property type="entry name" value="Sig_transdc_resp-reg_C-effctor"/>
</dbReference>